<dbReference type="InterPro" id="IPR045325">
    <property type="entry name" value="TMEM70/TMEM186/TMEM223"/>
</dbReference>
<keyword evidence="1 3" id="KW-0812">Transmembrane</keyword>
<organism evidence="2 3">
    <name type="scientific">Geotrypetes seraphini</name>
    <name type="common">Gaboon caecilian</name>
    <name type="synonym">Caecilia seraphini</name>
    <dbReference type="NCBI Taxonomy" id="260995"/>
    <lineage>
        <taxon>Eukaryota</taxon>
        <taxon>Metazoa</taxon>
        <taxon>Chordata</taxon>
        <taxon>Craniata</taxon>
        <taxon>Vertebrata</taxon>
        <taxon>Euteleostomi</taxon>
        <taxon>Amphibia</taxon>
        <taxon>Gymnophiona</taxon>
        <taxon>Geotrypetes</taxon>
    </lineage>
</organism>
<dbReference type="AlphaFoldDB" id="A0A6P8S8T4"/>
<dbReference type="GO" id="GO:0007399">
    <property type="term" value="P:nervous system development"/>
    <property type="evidence" value="ECO:0007669"/>
    <property type="project" value="TreeGrafter"/>
</dbReference>
<gene>
    <name evidence="3" type="primary">TMEM223</name>
</gene>
<dbReference type="InParanoid" id="A0A6P8S8T4"/>
<evidence type="ECO:0000313" key="2">
    <source>
        <dbReference type="Proteomes" id="UP000515159"/>
    </source>
</evidence>
<dbReference type="Proteomes" id="UP000515159">
    <property type="component" value="Chromosome 8"/>
</dbReference>
<reference evidence="3" key="1">
    <citation type="submission" date="2025-08" db="UniProtKB">
        <authorList>
            <consortium name="RefSeq"/>
        </authorList>
    </citation>
    <scope>IDENTIFICATION</scope>
</reference>
<dbReference type="GeneID" id="117366203"/>
<dbReference type="CTD" id="79064"/>
<dbReference type="OrthoDB" id="5950063at2759"/>
<protein>
    <submittedName>
        <fullName evidence="3">Transmembrane protein 223</fullName>
    </submittedName>
</protein>
<proteinExistence type="predicted"/>
<dbReference type="InterPro" id="IPR026100">
    <property type="entry name" value="Tmem223"/>
</dbReference>
<dbReference type="Pfam" id="PF06979">
    <property type="entry name" value="TMEM70"/>
    <property type="match status" value="1"/>
</dbReference>
<feature type="transmembrane region" description="Helical" evidence="1">
    <location>
        <begin position="97"/>
        <end position="121"/>
    </location>
</feature>
<dbReference type="FunCoup" id="A0A6P8S8T4">
    <property type="interactions" value="1055"/>
</dbReference>
<dbReference type="PANTHER" id="PTHR14549:SF2">
    <property type="entry name" value="TRANSMEMBRANE PROTEIN 223"/>
    <property type="match status" value="1"/>
</dbReference>
<sequence>MLWWRPVGLLLSRSRSSRWRAPVRSCGLHGDAPPRDVLLFQHERPRFFHFLRLFCAGQAGFWLYLAQFGFSSLRASPRERSPDPAGKPPAPSFRTVLWRWGFTLSCVIVGSAIVIGGSLFCRRSVSRIILHGGGQQVTVSTSDLFGLKSTHTVPISHVSSMAHRNEVPAMIPVKIKGYRFYFLLDKEGHIYNTKLFDVTIGTYRKL</sequence>
<dbReference type="KEGG" id="gsh:117366203"/>
<keyword evidence="2" id="KW-1185">Reference proteome</keyword>
<keyword evidence="1" id="KW-1133">Transmembrane helix</keyword>
<accession>A0A6P8S8T4</accession>
<keyword evidence="1" id="KW-0472">Membrane</keyword>
<dbReference type="RefSeq" id="XP_033813313.1">
    <property type="nucleotide sequence ID" value="XM_033957422.1"/>
</dbReference>
<feature type="transmembrane region" description="Helical" evidence="1">
    <location>
        <begin position="50"/>
        <end position="70"/>
    </location>
</feature>
<name>A0A6P8S8T4_GEOSA</name>
<evidence type="ECO:0000313" key="3">
    <source>
        <dbReference type="RefSeq" id="XP_033813313.1"/>
    </source>
</evidence>
<dbReference type="GO" id="GO:0005739">
    <property type="term" value="C:mitochondrion"/>
    <property type="evidence" value="ECO:0007669"/>
    <property type="project" value="TreeGrafter"/>
</dbReference>
<evidence type="ECO:0000256" key="1">
    <source>
        <dbReference type="SAM" id="Phobius"/>
    </source>
</evidence>
<dbReference type="PANTHER" id="PTHR14549">
    <property type="entry name" value="TRANSMEMBRANE PROTEIN 223"/>
    <property type="match status" value="1"/>
</dbReference>